<dbReference type="PANTHER" id="PTHR46461:SF1">
    <property type="entry name" value="KELCH DOMAIN-CONTAINING PROTEIN 3"/>
    <property type="match status" value="1"/>
</dbReference>
<protein>
    <recommendedName>
        <fullName evidence="13">Cysteine synthase 1</fullName>
    </recommendedName>
    <alternativeName>
        <fullName evidence="14">O-acetylserine (thiol)-lyase 1</fullName>
    </alternativeName>
    <alternativeName>
        <fullName evidence="15">O-acetylserine sulfhydrylase 1</fullName>
    </alternativeName>
    <alternativeName>
        <fullName evidence="16">O-succinylserine sulfhydrylase</fullName>
    </alternativeName>
</protein>
<evidence type="ECO:0000256" key="4">
    <source>
        <dbReference type="ARBA" id="ARBA00022441"/>
    </source>
</evidence>
<keyword evidence="10" id="KW-0496">Mitochondrion</keyword>
<feature type="domain" description="Tryptophan synthase beta chain-like PALP" evidence="19">
    <location>
        <begin position="229"/>
        <end position="520"/>
    </location>
</feature>
<evidence type="ECO:0000256" key="16">
    <source>
        <dbReference type="ARBA" id="ARBA00081847"/>
    </source>
</evidence>
<comment type="catalytic activity">
    <reaction evidence="11">
        <text>O-succinyl-L-serine + hydrogen sulfide = L-cysteine + succinate</text>
        <dbReference type="Rhea" id="RHEA:53816"/>
        <dbReference type="ChEBI" id="CHEBI:29919"/>
        <dbReference type="ChEBI" id="CHEBI:30031"/>
        <dbReference type="ChEBI" id="CHEBI:35235"/>
        <dbReference type="ChEBI" id="CHEBI:136856"/>
    </reaction>
</comment>
<accession>A0AA89C2X9</accession>
<feature type="signal peptide" evidence="18">
    <location>
        <begin position="1"/>
        <end position="18"/>
    </location>
</feature>
<comment type="subcellular location">
    <subcellularLocation>
        <location evidence="2">Mitochondrion</location>
    </subcellularLocation>
</comment>
<dbReference type="InterPro" id="IPR001926">
    <property type="entry name" value="TrpB-like_PALP"/>
</dbReference>
<evidence type="ECO:0000256" key="3">
    <source>
        <dbReference type="ARBA" id="ARBA00004962"/>
    </source>
</evidence>
<proteinExistence type="predicted"/>
<evidence type="ECO:0000256" key="12">
    <source>
        <dbReference type="ARBA" id="ARBA00058228"/>
    </source>
</evidence>
<dbReference type="SUPFAM" id="SSF47473">
    <property type="entry name" value="EF-hand"/>
    <property type="match status" value="1"/>
</dbReference>
<keyword evidence="17" id="KW-0175">Coiled coil</keyword>
<dbReference type="Gene3D" id="3.40.50.1100">
    <property type="match status" value="2"/>
</dbReference>
<dbReference type="InterPro" id="IPR006652">
    <property type="entry name" value="Kelch_1"/>
</dbReference>
<keyword evidence="21" id="KW-1185">Reference proteome</keyword>
<evidence type="ECO:0000256" key="9">
    <source>
        <dbReference type="ARBA" id="ARBA00022946"/>
    </source>
</evidence>
<dbReference type="Pfam" id="PF00291">
    <property type="entry name" value="PALP"/>
    <property type="match status" value="1"/>
</dbReference>
<evidence type="ECO:0000256" key="6">
    <source>
        <dbReference type="ARBA" id="ARBA00022679"/>
    </source>
</evidence>
<keyword evidence="6" id="KW-0808">Transferase</keyword>
<dbReference type="AlphaFoldDB" id="A0AA89C2X9"/>
<dbReference type="InterPro" id="IPR015915">
    <property type="entry name" value="Kelch-typ_b-propeller"/>
</dbReference>
<dbReference type="SUPFAM" id="SSF81995">
    <property type="entry name" value="beta-sandwich domain of Sec23/24"/>
    <property type="match status" value="1"/>
</dbReference>
<dbReference type="NCBIfam" id="NF007989">
    <property type="entry name" value="PRK10717.1"/>
    <property type="match status" value="1"/>
</dbReference>
<dbReference type="PROSITE" id="PS00018">
    <property type="entry name" value="EF_HAND_1"/>
    <property type="match status" value="1"/>
</dbReference>
<keyword evidence="4" id="KW-0880">Kelch repeat</keyword>
<keyword evidence="7" id="KW-0106">Calcium</keyword>
<dbReference type="GO" id="GO:0016740">
    <property type="term" value="F:transferase activity"/>
    <property type="evidence" value="ECO:0007669"/>
    <property type="project" value="UniProtKB-KW"/>
</dbReference>
<evidence type="ECO:0000256" key="11">
    <source>
        <dbReference type="ARBA" id="ARBA00050981"/>
    </source>
</evidence>
<dbReference type="Gene3D" id="1.10.238.10">
    <property type="entry name" value="EF-hand"/>
    <property type="match status" value="1"/>
</dbReference>
<keyword evidence="18" id="KW-0732">Signal</keyword>
<comment type="cofactor">
    <cofactor evidence="1">
        <name>pyridoxal 5'-phosphate</name>
        <dbReference type="ChEBI" id="CHEBI:597326"/>
    </cofactor>
</comment>
<feature type="chain" id="PRO_5041704488" description="Cysteine synthase 1" evidence="18">
    <location>
        <begin position="19"/>
        <end position="908"/>
    </location>
</feature>
<evidence type="ECO:0000313" key="20">
    <source>
        <dbReference type="EMBL" id="KAK3092561.1"/>
    </source>
</evidence>
<dbReference type="InterPro" id="IPR036052">
    <property type="entry name" value="TrpB-like_PALP_sf"/>
</dbReference>
<evidence type="ECO:0000256" key="2">
    <source>
        <dbReference type="ARBA" id="ARBA00004173"/>
    </source>
</evidence>
<keyword evidence="8" id="KW-0663">Pyridoxal phosphate</keyword>
<dbReference type="CDD" id="cd01561">
    <property type="entry name" value="CBS_like"/>
    <property type="match status" value="1"/>
</dbReference>
<evidence type="ECO:0000256" key="5">
    <source>
        <dbReference type="ARBA" id="ARBA00022605"/>
    </source>
</evidence>
<evidence type="ECO:0000256" key="18">
    <source>
        <dbReference type="SAM" id="SignalP"/>
    </source>
</evidence>
<evidence type="ECO:0000313" key="21">
    <source>
        <dbReference type="Proteomes" id="UP001186944"/>
    </source>
</evidence>
<dbReference type="SUPFAM" id="SSF117281">
    <property type="entry name" value="Kelch motif"/>
    <property type="match status" value="1"/>
</dbReference>
<dbReference type="GO" id="GO:0003682">
    <property type="term" value="F:chromatin binding"/>
    <property type="evidence" value="ECO:0007669"/>
    <property type="project" value="InterPro"/>
</dbReference>
<feature type="coiled-coil region" evidence="17">
    <location>
        <begin position="158"/>
        <end position="188"/>
    </location>
</feature>
<dbReference type="FunFam" id="3.40.50.1100:FF:000011">
    <property type="entry name" value="Cysteine synthase (o-acetylserine)"/>
    <property type="match status" value="1"/>
</dbReference>
<comment type="function">
    <text evidence="12">Catalyzes the conversion of O-succinyl-L-serine into cysteine, the last step in the cysteine biosynthesis pathway. Can also use O-acetyl-L-serine.</text>
</comment>
<keyword evidence="9" id="KW-0809">Transit peptide</keyword>
<evidence type="ECO:0000256" key="1">
    <source>
        <dbReference type="ARBA" id="ARBA00001933"/>
    </source>
</evidence>
<dbReference type="Pfam" id="PF24681">
    <property type="entry name" value="Kelch_KLHDC2_KLHL20_DRC7"/>
    <property type="match status" value="1"/>
</dbReference>
<dbReference type="SUPFAM" id="SSF53686">
    <property type="entry name" value="Tryptophan synthase beta subunit-like PLP-dependent enzymes"/>
    <property type="match status" value="1"/>
</dbReference>
<evidence type="ECO:0000256" key="7">
    <source>
        <dbReference type="ARBA" id="ARBA00022837"/>
    </source>
</evidence>
<dbReference type="Gene3D" id="2.120.10.80">
    <property type="entry name" value="Kelch-type beta propeller"/>
    <property type="match status" value="2"/>
</dbReference>
<comment type="pathway">
    <text evidence="3">Amino-acid biosynthesis; L-cysteine biosynthesis; L-cysteine from L-serine: step 2/2.</text>
</comment>
<dbReference type="PANTHER" id="PTHR46461">
    <property type="entry name" value="KELCH DOMAIN-CONTAINING PROTEIN 3"/>
    <property type="match status" value="1"/>
</dbReference>
<dbReference type="InterPro" id="IPR052637">
    <property type="entry name" value="KLHDC3-like"/>
</dbReference>
<evidence type="ECO:0000256" key="10">
    <source>
        <dbReference type="ARBA" id="ARBA00023128"/>
    </source>
</evidence>
<evidence type="ECO:0000256" key="17">
    <source>
        <dbReference type="SAM" id="Coils"/>
    </source>
</evidence>
<evidence type="ECO:0000256" key="8">
    <source>
        <dbReference type="ARBA" id="ARBA00022898"/>
    </source>
</evidence>
<evidence type="ECO:0000256" key="13">
    <source>
        <dbReference type="ARBA" id="ARBA00072087"/>
    </source>
</evidence>
<evidence type="ECO:0000256" key="15">
    <source>
        <dbReference type="ARBA" id="ARBA00079147"/>
    </source>
</evidence>
<evidence type="ECO:0000259" key="19">
    <source>
        <dbReference type="Pfam" id="PF00291"/>
    </source>
</evidence>
<sequence length="908" mass="102071">MRALVVLLIAMCISCCHGHGDHGHNSGPPQEHVPADQFNFHDPKITQDEEHIKEHLKDQINTNRQMSPEEMEFHYFRLHDANNDTKLDGIELLAALNHMQHMFKIQPHEKIGKTESQIQLLEKQRSEGALRYFTDIIDKVLITDDMNRDGYVSYPEFMAARRRDYAAYQQQMAQYQQQQQMAMQAQQQQFQQWQQYQQWQQQQAQQGNTQTGQQGQPNHAIRQGFLGMVGRTPLVRINKVSDETGCEILAKAEMCNGGGSVKDRAAYFLIKDAEEKGILRPGGTVVEGTAGNTGIGLAHMCLAKGYKCVIYMPNNQSREKIECLETLGADVRPVPVVPWTDPNNYNHQAARFAESIENAVWTNQFDNTANKQAHIETTGPEIWQDTDGKVDAVVFGTGTGGTLAGVGTYLKDKNHKVQVFLADPQGSVLYNFIKKGKLERTEGSSITEGIGQGRVTQNLKDAPIDDALCIQDTDAVEWTFRLLHEEGFFVGASTGLNIAAARQVAEIMGPGHTIVTCLCDTGQEIDMQRWTVHLEGGPRRVNHAAVAIGDKIYSFGGYCTGEDYETTRPMDVHILDVMSLRWNLVPIPPQSDVEFRFVPYQRYGHTAVAYDDCAYIWGGRNDKDGACKILYCFDSATRTWKCPKIGGRIPNARDGHSACVINKKMYIFGGYEEEVDRFSNEIYALNFTTWEWEHIKPTGGIPARWRDFHTAVGIGNIMYIFGGRSDVGNDIFTNREIYCNKIQLFDTVSNTWLEPATSGVAPIGRRSHSAFVFKGSLYIFGGFNGLHELHFRDFFRFDPVRMHWSMVKVKGPGPCPRRRQCCCVVGTKLYLFGGTSPARDEKLTGSESDLVDHSDLHVMDFAPTLKTLCQLAVLEYKLDSSCLPKLLSWELAVMTTNNSITRPLNSNG</sequence>
<dbReference type="InterPro" id="IPR018247">
    <property type="entry name" value="EF_Hand_1_Ca_BS"/>
</dbReference>
<gene>
    <name evidence="20" type="ORF">FSP39_004444</name>
</gene>
<dbReference type="Proteomes" id="UP001186944">
    <property type="component" value="Unassembled WGS sequence"/>
</dbReference>
<comment type="caution">
    <text evidence="20">The sequence shown here is derived from an EMBL/GenBank/DDBJ whole genome shotgun (WGS) entry which is preliminary data.</text>
</comment>
<dbReference type="GO" id="GO:0005739">
    <property type="term" value="C:mitochondrion"/>
    <property type="evidence" value="ECO:0007669"/>
    <property type="project" value="UniProtKB-SubCell"/>
</dbReference>
<dbReference type="InterPro" id="IPR011992">
    <property type="entry name" value="EF-hand-dom_pair"/>
</dbReference>
<evidence type="ECO:0000256" key="14">
    <source>
        <dbReference type="ARBA" id="ARBA00078262"/>
    </source>
</evidence>
<name>A0AA89C2X9_PINIB</name>
<keyword evidence="5" id="KW-0028">Amino-acid biosynthesis</keyword>
<dbReference type="EMBL" id="VSWD01000009">
    <property type="protein sequence ID" value="KAK3092561.1"/>
    <property type="molecule type" value="Genomic_DNA"/>
</dbReference>
<dbReference type="GO" id="GO:0008652">
    <property type="term" value="P:amino acid biosynthetic process"/>
    <property type="evidence" value="ECO:0007669"/>
    <property type="project" value="UniProtKB-KW"/>
</dbReference>
<dbReference type="FunFam" id="2.120.10.80:FF:000134">
    <property type="entry name" value="Kelch domain-containing protein, putative"/>
    <property type="match status" value="1"/>
</dbReference>
<dbReference type="Pfam" id="PF01344">
    <property type="entry name" value="Kelch_1"/>
    <property type="match status" value="1"/>
</dbReference>
<organism evidence="20 21">
    <name type="scientific">Pinctada imbricata</name>
    <name type="common">Atlantic pearl-oyster</name>
    <name type="synonym">Pinctada martensii</name>
    <dbReference type="NCBI Taxonomy" id="66713"/>
    <lineage>
        <taxon>Eukaryota</taxon>
        <taxon>Metazoa</taxon>
        <taxon>Spiralia</taxon>
        <taxon>Lophotrochozoa</taxon>
        <taxon>Mollusca</taxon>
        <taxon>Bivalvia</taxon>
        <taxon>Autobranchia</taxon>
        <taxon>Pteriomorphia</taxon>
        <taxon>Pterioida</taxon>
        <taxon>Pterioidea</taxon>
        <taxon>Pteriidae</taxon>
        <taxon>Pinctada</taxon>
    </lineage>
</organism>
<reference evidence="20" key="1">
    <citation type="submission" date="2019-08" db="EMBL/GenBank/DDBJ databases">
        <title>The improved chromosome-level genome for the pearl oyster Pinctada fucata martensii using PacBio sequencing and Hi-C.</title>
        <authorList>
            <person name="Zheng Z."/>
        </authorList>
    </citation>
    <scope>NUCLEOTIDE SEQUENCE</scope>
    <source>
        <strain evidence="20">ZZ-2019</strain>
        <tissue evidence="20">Adductor muscle</tissue>
    </source>
</reference>